<evidence type="ECO:0000256" key="5">
    <source>
        <dbReference type="ARBA" id="ARBA00022763"/>
    </source>
</evidence>
<keyword evidence="4" id="KW-0547">Nucleotide-binding</keyword>
<dbReference type="FunFam" id="3.40.50.300:FF:000319">
    <property type="entry name" value="DNA repair protein RecN"/>
    <property type="match status" value="1"/>
</dbReference>
<evidence type="ECO:0000313" key="11">
    <source>
        <dbReference type="EMBL" id="VAX24200.1"/>
    </source>
</evidence>
<feature type="domain" description="RecF/RecN/SMC N-terminal" evidence="10">
    <location>
        <begin position="1"/>
        <end position="520"/>
    </location>
</feature>
<reference evidence="11" key="1">
    <citation type="submission" date="2018-06" db="EMBL/GenBank/DDBJ databases">
        <authorList>
            <person name="Zhirakovskaya E."/>
        </authorList>
    </citation>
    <scope>NUCLEOTIDE SEQUENCE</scope>
</reference>
<dbReference type="GO" id="GO:0043590">
    <property type="term" value="C:bacterial nucleoid"/>
    <property type="evidence" value="ECO:0007669"/>
    <property type="project" value="TreeGrafter"/>
</dbReference>
<evidence type="ECO:0000256" key="3">
    <source>
        <dbReference type="ARBA" id="ARBA00021315"/>
    </source>
</evidence>
<keyword evidence="7" id="KW-0234">DNA repair</keyword>
<evidence type="ECO:0000256" key="8">
    <source>
        <dbReference type="ARBA" id="ARBA00033408"/>
    </source>
</evidence>
<dbReference type="AlphaFoldDB" id="A0A3B1CNH5"/>
<evidence type="ECO:0000256" key="7">
    <source>
        <dbReference type="ARBA" id="ARBA00023204"/>
    </source>
</evidence>
<evidence type="ECO:0000256" key="9">
    <source>
        <dbReference type="SAM" id="Coils"/>
    </source>
</evidence>
<evidence type="ECO:0000256" key="6">
    <source>
        <dbReference type="ARBA" id="ARBA00022840"/>
    </source>
</evidence>
<dbReference type="GO" id="GO:0009432">
    <property type="term" value="P:SOS response"/>
    <property type="evidence" value="ECO:0007669"/>
    <property type="project" value="TreeGrafter"/>
</dbReference>
<dbReference type="SUPFAM" id="SSF52540">
    <property type="entry name" value="P-loop containing nucleoside triphosphate hydrolases"/>
    <property type="match status" value="2"/>
</dbReference>
<comment type="function">
    <text evidence="1">May be involved in recombinational repair of damaged DNA.</text>
</comment>
<dbReference type="InterPro" id="IPR004604">
    <property type="entry name" value="DNA_recomb/repair_RecN"/>
</dbReference>
<comment type="similarity">
    <text evidence="2">Belongs to the RecN family.</text>
</comment>
<dbReference type="GO" id="GO:0005524">
    <property type="term" value="F:ATP binding"/>
    <property type="evidence" value="ECO:0007669"/>
    <property type="project" value="UniProtKB-KW"/>
</dbReference>
<dbReference type="PANTHER" id="PTHR11059:SF0">
    <property type="entry name" value="DNA REPAIR PROTEIN RECN"/>
    <property type="match status" value="1"/>
</dbReference>
<dbReference type="CDD" id="cd03241">
    <property type="entry name" value="ABC_RecN"/>
    <property type="match status" value="2"/>
</dbReference>
<feature type="coiled-coil region" evidence="9">
    <location>
        <begin position="335"/>
        <end position="362"/>
    </location>
</feature>
<dbReference type="GO" id="GO:0006310">
    <property type="term" value="P:DNA recombination"/>
    <property type="evidence" value="ECO:0007669"/>
    <property type="project" value="InterPro"/>
</dbReference>
<name>A0A3B1CNH5_9ZZZZ</name>
<sequence length="568" mass="61856">MLRELKISDFAIIDEALIEFGPGLNILTGETGAGKSALIEALGLALGGRFSEEMIRSSADQAVVEARFDIARDDRLNRALDEQGIENGGEMIIRRTSSRSGRSKAFINGSMATVGQVKALGDVLVDIHGQNEHQALLNPQTHIFAFDQFLSLDKKREAYFAKFSEMTEARRRLTATLKNSREMERKIELLRHQASEISGSGIAPGEDKELLSEKTRLTHAEKLLEIAARVIGDLDENENSASNLIHKAKSALDQMIELDGALQSAGESAKGGLFQIEETVSEIRRYADSVDRDPARLELVEDRLALIVGLKRKYGETIEEIIDFGEKAEKELETYEFDSANLDKLKAQVEKLETEARAMAVRLHAKRVKGAPSFSKAVGLQLADLNMEKARIEPGFTYENKTDGVSMEDGAKVSLGPEGIGSLEFMFSANAGEPLKPLVKIASGGETSRLMLALKTIMKGGPSAPVMIFDEIDSGIGGATADMLGIKLRDLADTNQVFCITHLAQVARHANAHFKVEKSEAKGRVAVGVRHLDKKETIAELARMAGGSVADTAALKWAEEALKDAQRG</sequence>
<proteinExistence type="inferred from homology"/>
<evidence type="ECO:0000256" key="1">
    <source>
        <dbReference type="ARBA" id="ARBA00003618"/>
    </source>
</evidence>
<protein>
    <recommendedName>
        <fullName evidence="3">DNA repair protein RecN</fullName>
    </recommendedName>
    <alternativeName>
        <fullName evidence="8">Recombination protein N</fullName>
    </alternativeName>
</protein>
<keyword evidence="5" id="KW-0227">DNA damage</keyword>
<dbReference type="Pfam" id="PF02463">
    <property type="entry name" value="SMC_N"/>
    <property type="match status" value="1"/>
</dbReference>
<dbReference type="Gene3D" id="3.40.50.300">
    <property type="entry name" value="P-loop containing nucleotide triphosphate hydrolases"/>
    <property type="match status" value="2"/>
</dbReference>
<organism evidence="11">
    <name type="scientific">hydrothermal vent metagenome</name>
    <dbReference type="NCBI Taxonomy" id="652676"/>
    <lineage>
        <taxon>unclassified sequences</taxon>
        <taxon>metagenomes</taxon>
        <taxon>ecological metagenomes</taxon>
    </lineage>
</organism>
<dbReference type="PIRSF" id="PIRSF003128">
    <property type="entry name" value="RecN"/>
    <property type="match status" value="1"/>
</dbReference>
<evidence type="ECO:0000256" key="4">
    <source>
        <dbReference type="ARBA" id="ARBA00022741"/>
    </source>
</evidence>
<evidence type="ECO:0000256" key="2">
    <source>
        <dbReference type="ARBA" id="ARBA00009441"/>
    </source>
</evidence>
<gene>
    <name evidence="11" type="ORF">MNBD_NITROSPINAE03-754</name>
</gene>
<dbReference type="NCBIfam" id="TIGR00634">
    <property type="entry name" value="recN"/>
    <property type="match status" value="1"/>
</dbReference>
<dbReference type="EMBL" id="UOGB01000289">
    <property type="protein sequence ID" value="VAX24200.1"/>
    <property type="molecule type" value="Genomic_DNA"/>
</dbReference>
<evidence type="ECO:0000259" key="10">
    <source>
        <dbReference type="Pfam" id="PF02463"/>
    </source>
</evidence>
<accession>A0A3B1CNH5</accession>
<keyword evidence="9" id="KW-0175">Coiled coil</keyword>
<keyword evidence="6" id="KW-0067">ATP-binding</keyword>
<dbReference type="PANTHER" id="PTHR11059">
    <property type="entry name" value="DNA REPAIR PROTEIN RECN"/>
    <property type="match status" value="1"/>
</dbReference>
<dbReference type="InterPro" id="IPR003395">
    <property type="entry name" value="RecF/RecN/SMC_N"/>
</dbReference>
<dbReference type="InterPro" id="IPR027417">
    <property type="entry name" value="P-loop_NTPase"/>
</dbReference>
<dbReference type="GO" id="GO:0006281">
    <property type="term" value="P:DNA repair"/>
    <property type="evidence" value="ECO:0007669"/>
    <property type="project" value="UniProtKB-KW"/>
</dbReference>